<evidence type="ECO:0000256" key="1">
    <source>
        <dbReference type="ARBA" id="ARBA00010687"/>
    </source>
</evidence>
<comment type="similarity">
    <text evidence="1 4">Belongs to the glycosyl hydrolase 53 family.</text>
</comment>
<dbReference type="InterPro" id="IPR011683">
    <property type="entry name" value="Glyco_hydro_53"/>
</dbReference>
<dbReference type="InterPro" id="IPR001119">
    <property type="entry name" value="SLH_dom"/>
</dbReference>
<feature type="domain" description="SLH" evidence="5">
    <location>
        <begin position="1086"/>
        <end position="1140"/>
    </location>
</feature>
<dbReference type="Gene3D" id="2.60.120.260">
    <property type="entry name" value="Galactose-binding domain-like"/>
    <property type="match status" value="2"/>
</dbReference>
<gene>
    <name evidence="6" type="ORF">P0Y55_01110</name>
</gene>
<keyword evidence="2 4" id="KW-0378">Hydrolase</keyword>
<dbReference type="SUPFAM" id="SSF51445">
    <property type="entry name" value="(Trans)glycosidases"/>
    <property type="match status" value="1"/>
</dbReference>
<evidence type="ECO:0000259" key="5">
    <source>
        <dbReference type="PROSITE" id="PS51272"/>
    </source>
</evidence>
<dbReference type="PANTHER" id="PTHR34983">
    <property type="entry name" value="ARABINOGALACTAN ENDO-BETA-1,4-GALACTANASE A"/>
    <property type="match status" value="1"/>
</dbReference>
<sequence>MKQKIVSVFLSVLLALSSFSFNMGTTSAAASESNYIANGGFESDFWSDHSWSVETADWSKVDIQRYAYAGDQYITKDEGAYSFKYWIKDSAVVNQLITVEQTIPLLPAGRYKLSANSMGGDGVQVGNVELFVGNKKSPVVATKGYNQWGKVSLEFVLDQDTTDLAIGANISGAPNAYGHLDSFELKQVPPPVAADIFVERVVGLQSDFIKGVDISSIISLENSGVKFYNENGVEQDIFKTVADAGVNYIRVRVWNDPFDSNGKGYGGGNNDLATAIKIGKRATANGMKLLVDFHYSDFWADPGKQHTPKAWANLSFGDKKTALYTYTKESLQAMKSAGIDIGMVQVGNETNGQFVGESNWTNMSELFNAGSAAIREVDPNILIALHFTNPESTGRYAGYAKTLKDNNVVYDVFASSYYPFWHGTLSNLTSELKQVADTYGKKVMVAETSYAYTAEDGDGHENTAPKSSGQTLDYSISIQGQANSLRDVIEAVANVGEAGIGVFYWEAAWLPVGPKENLEQNKMIWEQHGSGWAASFAKEYDPKDAGVWYGGTAVDNQALFDFSGHPLASLNVFKYVDTGAVAPIAIDEIENVSMTVSAGETISLPTVVSAIYNDRSTQMVSVTWNQSQLDQASSKGAGNYVINGTVAGGRTVKAFLEIKKQNLIINASFENNDRSMWTITYGDGRATHTDYQNKMADAKTGNYSLHFYAADAVDFKVEQTITGLKSGYYDLSMFIQGGDATNSDMNLFAVTGGKEVKVSTGVNGWVNWNHPEIHNILVTDGTLTIGATIKADGGAWGTIDDFHLSFDRDVVSSFPFLTSTPPKVTSTDGNITILVGGAGEVSLGNAITIQIPADASSKEIKITIQEVLNAQGLLTRQEILASPIYEILKNFSENFTNPVTLTFTFNPDILKSNQRAGVFYYDEVKKVWVEVVGGKVSGDKITVDVNHFTKFAVMAVDKDVEAPTFSDITGHWAEVNINQAVSSGIVKGYTDGTFKPGKTVTRSEFAVMLMNALKPQGEGVELSFTDTANIGAWAKKAVAQAVQAGIIQGYSDGTFRPNAEITRAEMAAMIAVALGQSIEANAVTGFADDEDIPAWAKGSVAYLKQAAIMNGKGNNQFAPRDHATRAEAVTVILKMLALVK</sequence>
<feature type="signal peptide" evidence="4">
    <location>
        <begin position="1"/>
        <end position="22"/>
    </location>
</feature>
<dbReference type="PANTHER" id="PTHR34983:SF2">
    <property type="entry name" value="ENDO-BETA-1,4-GALACTANASE"/>
    <property type="match status" value="1"/>
</dbReference>
<dbReference type="Pfam" id="PF07745">
    <property type="entry name" value="Glyco_hydro_53"/>
    <property type="match status" value="1"/>
</dbReference>
<dbReference type="Gene3D" id="3.20.20.80">
    <property type="entry name" value="Glycosidases"/>
    <property type="match status" value="1"/>
</dbReference>
<feature type="domain" description="SLH" evidence="5">
    <location>
        <begin position="1021"/>
        <end position="1084"/>
    </location>
</feature>
<evidence type="ECO:0000313" key="6">
    <source>
        <dbReference type="EMBL" id="WEK56260.1"/>
    </source>
</evidence>
<organism evidence="6 7">
    <name type="scientific">Candidatus Cohnella colombiensis</name>
    <dbReference type="NCBI Taxonomy" id="3121368"/>
    <lineage>
        <taxon>Bacteria</taxon>
        <taxon>Bacillati</taxon>
        <taxon>Bacillota</taxon>
        <taxon>Bacilli</taxon>
        <taxon>Bacillales</taxon>
        <taxon>Paenibacillaceae</taxon>
        <taxon>Cohnella</taxon>
    </lineage>
</organism>
<dbReference type="EC" id="3.2.1.89" evidence="4"/>
<dbReference type="AlphaFoldDB" id="A0AA95JHR3"/>
<dbReference type="PROSITE" id="PS51272">
    <property type="entry name" value="SLH"/>
    <property type="match status" value="3"/>
</dbReference>
<dbReference type="EMBL" id="CP119317">
    <property type="protein sequence ID" value="WEK56260.1"/>
    <property type="molecule type" value="Genomic_DNA"/>
</dbReference>
<accession>A0AA95JHR3</accession>
<feature type="domain" description="SLH" evidence="5">
    <location>
        <begin position="960"/>
        <end position="1020"/>
    </location>
</feature>
<name>A0AA95JHR3_9BACL</name>
<keyword evidence="7" id="KW-1185">Reference proteome</keyword>
<dbReference type="Proteomes" id="UP001178662">
    <property type="component" value="Chromosome"/>
</dbReference>
<dbReference type="Pfam" id="PF00395">
    <property type="entry name" value="SLH"/>
    <property type="match status" value="3"/>
</dbReference>
<dbReference type="GO" id="GO:0031218">
    <property type="term" value="F:arabinogalactan endo-1,4-beta-galactosidase activity"/>
    <property type="evidence" value="ECO:0007669"/>
    <property type="project" value="UniProtKB-EC"/>
</dbReference>
<reference evidence="6" key="1">
    <citation type="submission" date="2023-03" db="EMBL/GenBank/DDBJ databases">
        <title>Andean soil-derived lignocellulolytic bacterial consortium as a source of novel taxa and putative plastic-active enzymes.</title>
        <authorList>
            <person name="Diaz-Garcia L."/>
            <person name="Chuvochina M."/>
            <person name="Feuerriegel G."/>
            <person name="Bunk B."/>
            <person name="Sproer C."/>
            <person name="Streit W.R."/>
            <person name="Rodriguez L.M."/>
            <person name="Overmann J."/>
            <person name="Jimenez D.J."/>
        </authorList>
    </citation>
    <scope>NUCLEOTIDE SEQUENCE</scope>
    <source>
        <strain evidence="6">MAG 2441</strain>
    </source>
</reference>
<evidence type="ECO:0000256" key="3">
    <source>
        <dbReference type="ARBA" id="ARBA00023295"/>
    </source>
</evidence>
<dbReference type="InterPro" id="IPR017853">
    <property type="entry name" value="GH"/>
</dbReference>
<proteinExistence type="inferred from homology"/>
<evidence type="ECO:0000313" key="7">
    <source>
        <dbReference type="Proteomes" id="UP001178662"/>
    </source>
</evidence>
<feature type="chain" id="PRO_5041514323" description="Arabinogalactan endo-beta-1,4-galactanase" evidence="4">
    <location>
        <begin position="23"/>
        <end position="1140"/>
    </location>
</feature>
<comment type="catalytic activity">
    <reaction evidence="4">
        <text>The enzyme specifically hydrolyzes (1-&gt;4)-beta-D-galactosidic linkages in type I arabinogalactans.</text>
        <dbReference type="EC" id="3.2.1.89"/>
    </reaction>
</comment>
<dbReference type="InterPro" id="IPR011081">
    <property type="entry name" value="Big_4"/>
</dbReference>
<keyword evidence="3 4" id="KW-0326">Glycosidase</keyword>
<protein>
    <recommendedName>
        <fullName evidence="4">Arabinogalactan endo-beta-1,4-galactanase</fullName>
        <ecNumber evidence="4">3.2.1.89</ecNumber>
    </recommendedName>
</protein>
<dbReference type="Pfam" id="PF07532">
    <property type="entry name" value="Big_4"/>
    <property type="match status" value="1"/>
</dbReference>
<dbReference type="GO" id="GO:0045490">
    <property type="term" value="P:pectin catabolic process"/>
    <property type="evidence" value="ECO:0007669"/>
    <property type="project" value="TreeGrafter"/>
</dbReference>
<dbReference type="Gene3D" id="2.60.220.30">
    <property type="match status" value="1"/>
</dbReference>
<evidence type="ECO:0000256" key="4">
    <source>
        <dbReference type="RuleBase" id="RU361192"/>
    </source>
</evidence>
<keyword evidence="4" id="KW-0732">Signal</keyword>
<dbReference type="GO" id="GO:0015926">
    <property type="term" value="F:glucosidase activity"/>
    <property type="evidence" value="ECO:0007669"/>
    <property type="project" value="InterPro"/>
</dbReference>
<evidence type="ECO:0000256" key="2">
    <source>
        <dbReference type="ARBA" id="ARBA00022801"/>
    </source>
</evidence>